<dbReference type="Proteomes" id="UP001501510">
    <property type="component" value="Unassembled WGS sequence"/>
</dbReference>
<reference evidence="4" key="1">
    <citation type="journal article" date="2019" name="Int. J. Syst. Evol. Microbiol.">
        <title>The Global Catalogue of Microorganisms (GCM) 10K type strain sequencing project: providing services to taxonomists for standard genome sequencing and annotation.</title>
        <authorList>
            <consortium name="The Broad Institute Genomics Platform"/>
            <consortium name="The Broad Institute Genome Sequencing Center for Infectious Disease"/>
            <person name="Wu L."/>
            <person name="Ma J."/>
        </authorList>
    </citation>
    <scope>NUCLEOTIDE SEQUENCE [LARGE SCALE GENOMIC DNA]</scope>
    <source>
        <strain evidence="4">JCM 1407</strain>
    </source>
</reference>
<name>A0ABP3UNT2_9CLOT</name>
<evidence type="ECO:0000256" key="1">
    <source>
        <dbReference type="SAM" id="Phobius"/>
    </source>
</evidence>
<comment type="caution">
    <text evidence="3">The sequence shown here is derived from an EMBL/GenBank/DDBJ whole genome shotgun (WGS) entry which is preliminary data.</text>
</comment>
<keyword evidence="4" id="KW-1185">Reference proteome</keyword>
<evidence type="ECO:0000313" key="3">
    <source>
        <dbReference type="EMBL" id="GAA0739644.1"/>
    </source>
</evidence>
<accession>A0ABP3UNT2</accession>
<gene>
    <name evidence="3" type="ORF">GCM10008906_18650</name>
</gene>
<dbReference type="RefSeq" id="WP_343761019.1">
    <property type="nucleotide sequence ID" value="NZ_BAAACG010000008.1"/>
</dbReference>
<sequence length="159" mass="18786">MNLFKIILLILAFITFLAWCVLTLINLWYKSKIGGRVVVNIRRGLEKKIMIFMGVSILICSLMNNSAYEIIEVFVAIVIFYNGAERFEIMENGIFIEGNFKKWEDIQSCGWHERLKSTLIIKGKEDIDFFRRFNTIKLKLKKDEQDKVFYVINKNIENF</sequence>
<organism evidence="3 4">
    <name type="scientific">Clostridium oceanicum</name>
    <dbReference type="NCBI Taxonomy" id="1543"/>
    <lineage>
        <taxon>Bacteria</taxon>
        <taxon>Bacillati</taxon>
        <taxon>Bacillota</taxon>
        <taxon>Clostridia</taxon>
        <taxon>Eubacteriales</taxon>
        <taxon>Clostridiaceae</taxon>
        <taxon>Clostridium</taxon>
    </lineage>
</organism>
<dbReference type="Pfam" id="PF18923">
    <property type="entry name" value="DUF5673"/>
    <property type="match status" value="1"/>
</dbReference>
<evidence type="ECO:0000313" key="4">
    <source>
        <dbReference type="Proteomes" id="UP001501510"/>
    </source>
</evidence>
<dbReference type="EMBL" id="BAAACG010000008">
    <property type="protein sequence ID" value="GAA0739644.1"/>
    <property type="molecule type" value="Genomic_DNA"/>
</dbReference>
<keyword evidence="1" id="KW-0812">Transmembrane</keyword>
<keyword evidence="1" id="KW-1133">Transmembrane helix</keyword>
<feature type="transmembrane region" description="Helical" evidence="1">
    <location>
        <begin position="6"/>
        <end position="29"/>
    </location>
</feature>
<proteinExistence type="predicted"/>
<dbReference type="InterPro" id="IPR043730">
    <property type="entry name" value="DUF5673"/>
</dbReference>
<evidence type="ECO:0000259" key="2">
    <source>
        <dbReference type="Pfam" id="PF18923"/>
    </source>
</evidence>
<feature type="domain" description="DUF5673" evidence="2">
    <location>
        <begin position="86"/>
        <end position="155"/>
    </location>
</feature>
<keyword evidence="1" id="KW-0472">Membrane</keyword>
<protein>
    <submittedName>
        <fullName evidence="3">DUF5673 domain-containing protein</fullName>
    </submittedName>
</protein>
<feature type="transmembrane region" description="Helical" evidence="1">
    <location>
        <begin position="49"/>
        <end position="68"/>
    </location>
</feature>